<organism evidence="1 2">
    <name type="scientific">Peronosclerospora sorghi</name>
    <dbReference type="NCBI Taxonomy" id="230839"/>
    <lineage>
        <taxon>Eukaryota</taxon>
        <taxon>Sar</taxon>
        <taxon>Stramenopiles</taxon>
        <taxon>Oomycota</taxon>
        <taxon>Peronosporomycetes</taxon>
        <taxon>Peronosporales</taxon>
        <taxon>Peronosporaceae</taxon>
        <taxon>Peronosclerospora</taxon>
    </lineage>
</organism>
<evidence type="ECO:0000313" key="1">
    <source>
        <dbReference type="EMBL" id="KAI9922666.1"/>
    </source>
</evidence>
<accession>A0ACC0WXF2</accession>
<sequence>MCTRLTHRQPLAFKAPSKSTTPATIRPSQRSPPRSGINQAHTAAFDGNFTQDVTSWKWHIHTKWSSALSSDSYDQCSKAATGNHYDPLRACGPASEYVSEPECQARSKSYACSPSTYAANPLACEKGDLSSKFGAINVGKSFIVTEEWKDENYPLPSENTDKWSMVLHAVCGEEAPRIARAVGVKREDDATQSTSSTNACATKALGRLYMVNIQPVLKDHSVPFPPSNNSPLDLSSDLRQQLCITRHRAYERYQENAQWAKELLERPKSQNGESFSGRIHAASV</sequence>
<protein>
    <submittedName>
        <fullName evidence="1">Uncharacterized protein</fullName>
    </submittedName>
</protein>
<dbReference type="Proteomes" id="UP001163321">
    <property type="component" value="Chromosome 1"/>
</dbReference>
<dbReference type="EMBL" id="CM047580">
    <property type="protein sequence ID" value="KAI9922666.1"/>
    <property type="molecule type" value="Genomic_DNA"/>
</dbReference>
<evidence type="ECO:0000313" key="2">
    <source>
        <dbReference type="Proteomes" id="UP001163321"/>
    </source>
</evidence>
<proteinExistence type="predicted"/>
<comment type="caution">
    <text evidence="1">The sequence shown here is derived from an EMBL/GenBank/DDBJ whole genome shotgun (WGS) entry which is preliminary data.</text>
</comment>
<reference evidence="1 2" key="1">
    <citation type="journal article" date="2022" name="bioRxiv">
        <title>The genome of the oomycete Peronosclerospora sorghi, a cosmopolitan pathogen of maize and sorghum, is inflated with dispersed pseudogenes.</title>
        <authorList>
            <person name="Fletcher K."/>
            <person name="Martin F."/>
            <person name="Isakeit T."/>
            <person name="Cavanaugh K."/>
            <person name="Magill C."/>
            <person name="Michelmore R."/>
        </authorList>
    </citation>
    <scope>NUCLEOTIDE SEQUENCE [LARGE SCALE GENOMIC DNA]</scope>
    <source>
        <strain evidence="1">P6</strain>
    </source>
</reference>
<name>A0ACC0WXF2_9STRA</name>
<gene>
    <name evidence="1" type="ORF">PsorP6_001830</name>
</gene>
<keyword evidence="2" id="KW-1185">Reference proteome</keyword>